<dbReference type="EnsemblBacteria" id="BAA18475">
    <property type="protein sequence ID" value="BAA18475"/>
    <property type="gene ID" value="BAA18475"/>
</dbReference>
<name>P74379_SYNY3</name>
<dbReference type="AlphaFoldDB" id="P74379"/>
<reference evidence="1 2" key="1">
    <citation type="journal article" date="1995" name="DNA Res.">
        <title>Sequence analysis of the genome of the unicellular cyanobacterium Synechocystis sp. strain PCC6803. I. Sequence features in the 1 Mb region from map positions 64% to 92% of the genome.</title>
        <authorList>
            <person name="Kaneko T."/>
            <person name="Tanaka A."/>
            <person name="Sato S."/>
            <person name="Kotani H."/>
            <person name="Sazuka T."/>
            <person name="Miyajima N."/>
            <person name="Sugiura M."/>
            <person name="Tabata S."/>
        </authorList>
    </citation>
    <scope>NUCLEOTIDE SEQUENCE [LARGE SCALE GENOMIC DNA]</scope>
    <source>
        <strain evidence="2">ATCC 27184 / PCC 6803 / Kazusa</strain>
    </source>
</reference>
<evidence type="ECO:0000313" key="2">
    <source>
        <dbReference type="Proteomes" id="UP000001425"/>
    </source>
</evidence>
<dbReference type="KEGG" id="syn:slr0443"/>
<dbReference type="STRING" id="1148.gene:10499354"/>
<organism evidence="1 2">
    <name type="scientific">Synechocystis sp. (strain ATCC 27184 / PCC 6803 / Kazusa)</name>
    <dbReference type="NCBI Taxonomy" id="1111708"/>
    <lineage>
        <taxon>Bacteria</taxon>
        <taxon>Bacillati</taxon>
        <taxon>Cyanobacteriota</taxon>
        <taxon>Cyanophyceae</taxon>
        <taxon>Synechococcales</taxon>
        <taxon>Merismopediaceae</taxon>
        <taxon>Synechocystis</taxon>
    </lineage>
</organism>
<protein>
    <submittedName>
        <fullName evidence="1">Slr0443 protein</fullName>
    </submittedName>
</protein>
<dbReference type="EMBL" id="BA000022">
    <property type="protein sequence ID" value="BAA18475.1"/>
    <property type="molecule type" value="Genomic_DNA"/>
</dbReference>
<reference evidence="1 2" key="2">
    <citation type="journal article" date="1996" name="DNA Res.">
        <title>Sequence analysis of the genome of the unicellular cyanobacterium Synechocystis sp. strain PCC6803. II. Sequence determination of the entire genome and assignment of potential protein-coding regions.</title>
        <authorList>
            <person name="Kaneko T."/>
            <person name="Sato S."/>
            <person name="Kotani H."/>
            <person name="Tanaka A."/>
            <person name="Asamizu E."/>
            <person name="Nakamura Y."/>
            <person name="Miyajima N."/>
            <person name="Hirosawa M."/>
            <person name="Sugiura M."/>
            <person name="Sasamoto S."/>
            <person name="Kimura T."/>
            <person name="Hosouchi T."/>
            <person name="Matsuno A."/>
            <person name="Muraki A."/>
            <person name="Nakazaki N."/>
            <person name="Naruo K."/>
            <person name="Okumura S."/>
            <person name="Shimpo S."/>
            <person name="Takeuchi C."/>
            <person name="Wada T."/>
            <person name="Watanabe A."/>
            <person name="Yamada M."/>
            <person name="Yasuda M."/>
            <person name="Tabata S."/>
        </authorList>
    </citation>
    <scope>NUCLEOTIDE SEQUENCE [LARGE SCALE GENOMIC DNA]</scope>
    <source>
        <strain evidence="2">ATCC 27184 / PCC 6803 / Kazusa</strain>
    </source>
</reference>
<dbReference type="InParanoid" id="P74379"/>
<sequence>MFVCEQPICLTELYLESMESINQKLCLTPELEALMTTTEALAEDYQDDHDRLLQLLRVLESLHRHIRIDYFEPALPNTRRGLYGLLRDIEESGGWPYIERGKLSHFIKNLQESLEQEVESLGELD</sequence>
<dbReference type="eggNOG" id="ENOG50330B3">
    <property type="taxonomic scope" value="Bacteria"/>
</dbReference>
<dbReference type="Proteomes" id="UP000001425">
    <property type="component" value="Chromosome"/>
</dbReference>
<gene>
    <name evidence="1" type="ordered locus">slr0443</name>
</gene>
<evidence type="ECO:0000313" key="1">
    <source>
        <dbReference type="EMBL" id="BAA18475.1"/>
    </source>
</evidence>
<dbReference type="PaxDb" id="1148-1653562"/>
<keyword evidence="2" id="KW-1185">Reference proteome</keyword>
<proteinExistence type="predicted"/>
<accession>P74379</accession>
<dbReference type="PIR" id="S76216">
    <property type="entry name" value="S76216"/>
</dbReference>